<dbReference type="InterPro" id="IPR051553">
    <property type="entry name" value="Ran_GTPase-activating"/>
</dbReference>
<evidence type="ECO:0000256" key="3">
    <source>
        <dbReference type="ARBA" id="ARBA00023157"/>
    </source>
</evidence>
<gene>
    <name evidence="5" type="ORF">POL58_46590</name>
</gene>
<evidence type="ECO:0000313" key="5">
    <source>
        <dbReference type="EMBL" id="MDC0675300.1"/>
    </source>
</evidence>
<dbReference type="PANTHER" id="PTHR45982">
    <property type="entry name" value="REGULATOR OF CHROMOSOME CONDENSATION"/>
    <property type="match status" value="1"/>
</dbReference>
<sequence length="582" mass="58440">MVVWAFALFGCPSGGETVTDAADPTGDPTGSESTETTSPGEPATATSTTGDPTGDPATATTTTDDSTSGPATSTTTTGTSTTSDSTTSDSTTGDSTIGDSTAGDSTTGDSTTGDSTSGEDTTEGSTTGDAAPCGNGALDPGETCDDGDADDADACSATCQEQRVQSVSTGYEFTCALLSGGSTKCWGRNLLGELGQGDTDNRGAGPGEMGEALPVIDLGGSVVQVDNGSNSVCARFADGRLKCWGSNWDGELGAGDTEPRGMGPGEMGDALPFVDLGVDSKVVAMSTGPAFVCAVTDQGQVKCWGSNWVGQLGLGDVEYRGDEPGEMGDNLPPVDLGRTVKATHIGTGDVHACALLEGGSVKCWGRGNVGQLGLGDVQIRGDGPGEMGDALPAVDLGQGAVVKSLALGGGHSCAILGTQELKCWGHNDRGQLGLGDTFNRGDEPGEMGDNLPAVDLGTGRTAVALGASLFSTCAVLDDATVKCWGDNVWGQLGLGDQQARGDQIGEMGNNLPTVDLGPGQKAVSLANSGALHQCAVLASGALKCWGSNGFGRLGLGDIKNRGFGPNQMGDDLLTVKLFSEQW</sequence>
<organism evidence="5 6">
    <name type="scientific">Nannocystis radixulma</name>
    <dbReference type="NCBI Taxonomy" id="2995305"/>
    <lineage>
        <taxon>Bacteria</taxon>
        <taxon>Pseudomonadati</taxon>
        <taxon>Myxococcota</taxon>
        <taxon>Polyangia</taxon>
        <taxon>Nannocystales</taxon>
        <taxon>Nannocystaceae</taxon>
        <taxon>Nannocystis</taxon>
    </lineage>
</organism>
<reference evidence="5 6" key="1">
    <citation type="submission" date="2022-11" db="EMBL/GenBank/DDBJ databases">
        <title>Minimal conservation of predation-associated metabolite biosynthetic gene clusters underscores biosynthetic potential of Myxococcota including descriptions for ten novel species: Archangium lansinium sp. nov., Myxococcus landrumus sp. nov., Nannocystis bai.</title>
        <authorList>
            <person name="Ahearne A."/>
            <person name="Stevens C."/>
            <person name="Dowd S."/>
        </authorList>
    </citation>
    <scope>NUCLEOTIDE SEQUENCE [LARGE SCALE GENOMIC DNA]</scope>
    <source>
        <strain evidence="5 6">NCELM</strain>
    </source>
</reference>
<name>A0ABT5BMB0_9BACT</name>
<dbReference type="PANTHER" id="PTHR45982:SF1">
    <property type="entry name" value="REGULATOR OF CHROMOSOME CONDENSATION"/>
    <property type="match status" value="1"/>
</dbReference>
<feature type="compositionally biased region" description="Acidic residues" evidence="4">
    <location>
        <begin position="142"/>
        <end position="152"/>
    </location>
</feature>
<dbReference type="Pfam" id="PF13540">
    <property type="entry name" value="RCC1_2"/>
    <property type="match status" value="4"/>
</dbReference>
<dbReference type="EMBL" id="JAQNDN010000027">
    <property type="protein sequence ID" value="MDC0675300.1"/>
    <property type="molecule type" value="Genomic_DNA"/>
</dbReference>
<dbReference type="InterPro" id="IPR011936">
    <property type="entry name" value="Myxo_disulph_rpt"/>
</dbReference>
<evidence type="ECO:0000256" key="2">
    <source>
        <dbReference type="ARBA" id="ARBA00022737"/>
    </source>
</evidence>
<keyword evidence="3" id="KW-1015">Disulfide bond</keyword>
<dbReference type="SUPFAM" id="SSF50985">
    <property type="entry name" value="RCC1/BLIP-II"/>
    <property type="match status" value="1"/>
</dbReference>
<keyword evidence="1" id="KW-0732">Signal</keyword>
<evidence type="ECO:0000256" key="4">
    <source>
        <dbReference type="SAM" id="MobiDB-lite"/>
    </source>
</evidence>
<dbReference type="PROSITE" id="PS50012">
    <property type="entry name" value="RCC1_3"/>
    <property type="match status" value="4"/>
</dbReference>
<dbReference type="Proteomes" id="UP001217838">
    <property type="component" value="Unassembled WGS sequence"/>
</dbReference>
<feature type="region of interest" description="Disordered" evidence="4">
    <location>
        <begin position="10"/>
        <end position="152"/>
    </location>
</feature>
<evidence type="ECO:0000256" key="1">
    <source>
        <dbReference type="ARBA" id="ARBA00022729"/>
    </source>
</evidence>
<dbReference type="PRINTS" id="PR00633">
    <property type="entry name" value="RCCNDNSATION"/>
</dbReference>
<evidence type="ECO:0000313" key="6">
    <source>
        <dbReference type="Proteomes" id="UP001217838"/>
    </source>
</evidence>
<keyword evidence="2" id="KW-0677">Repeat</keyword>
<feature type="compositionally biased region" description="Low complexity" evidence="4">
    <location>
        <begin position="28"/>
        <end position="131"/>
    </location>
</feature>
<dbReference type="InterPro" id="IPR000408">
    <property type="entry name" value="Reg_chr_condens"/>
</dbReference>
<accession>A0ABT5BMB0</accession>
<keyword evidence="6" id="KW-1185">Reference proteome</keyword>
<dbReference type="RefSeq" id="WP_272010249.1">
    <property type="nucleotide sequence ID" value="NZ_JAQNDN010000027.1"/>
</dbReference>
<evidence type="ECO:0008006" key="7">
    <source>
        <dbReference type="Google" id="ProtNLM"/>
    </source>
</evidence>
<protein>
    <recommendedName>
        <fullName evidence="7">Myxococcus cysteine-rich repeat-containing protein</fullName>
    </recommendedName>
</protein>
<dbReference type="NCBIfam" id="TIGR02232">
    <property type="entry name" value="myxo_disulf_rpt"/>
    <property type="match status" value="1"/>
</dbReference>
<dbReference type="InterPro" id="IPR009091">
    <property type="entry name" value="RCC1/BLIP-II"/>
</dbReference>
<comment type="caution">
    <text evidence="5">The sequence shown here is derived from an EMBL/GenBank/DDBJ whole genome shotgun (WGS) entry which is preliminary data.</text>
</comment>
<proteinExistence type="predicted"/>
<dbReference type="Gene3D" id="2.130.10.30">
    <property type="entry name" value="Regulator of chromosome condensation 1/beta-lactamase-inhibitor protein II"/>
    <property type="match status" value="3"/>
</dbReference>